<dbReference type="EMBL" id="CP097509">
    <property type="protein sequence ID" value="URE19025.1"/>
    <property type="molecule type" value="Genomic_DNA"/>
</dbReference>
<protein>
    <submittedName>
        <fullName evidence="2">Uncharacterized protein</fullName>
    </submittedName>
</protein>
<dbReference type="AlphaFoldDB" id="A0A9E7GUN9"/>
<sequence length="80" mass="8958">MLIARFVSHKPPMADGALRGAAGDVCREPARDVLSSSFLWILKPWSFHRSPGDTASTHHKRLRVEDDVCFRLQLVTSAKN</sequence>
<reference evidence="2" key="1">
    <citation type="submission" date="2022-05" db="EMBL/GenBank/DDBJ databases">
        <title>The Musa troglodytarum L. genome provides insights into the mechanism of non-climacteric behaviour and enrichment of carotenoids.</title>
        <authorList>
            <person name="Wang J."/>
        </authorList>
    </citation>
    <scope>NUCLEOTIDE SEQUENCE</scope>
    <source>
        <tissue evidence="2">Leaf</tissue>
    </source>
</reference>
<gene>
    <name evidence="2" type="ORF">MUK42_13647</name>
    <name evidence="1" type="ORF">MUK42_32524</name>
</gene>
<organism evidence="2 3">
    <name type="scientific">Musa troglodytarum</name>
    <name type="common">fe'i banana</name>
    <dbReference type="NCBI Taxonomy" id="320322"/>
    <lineage>
        <taxon>Eukaryota</taxon>
        <taxon>Viridiplantae</taxon>
        <taxon>Streptophyta</taxon>
        <taxon>Embryophyta</taxon>
        <taxon>Tracheophyta</taxon>
        <taxon>Spermatophyta</taxon>
        <taxon>Magnoliopsida</taxon>
        <taxon>Liliopsida</taxon>
        <taxon>Zingiberales</taxon>
        <taxon>Musaceae</taxon>
        <taxon>Musa</taxon>
    </lineage>
</organism>
<accession>A0A9E7GUN9</accession>
<dbReference type="Proteomes" id="UP001055439">
    <property type="component" value="Chromosome 7"/>
</dbReference>
<evidence type="ECO:0000313" key="1">
    <source>
        <dbReference type="EMBL" id="URE19025.1"/>
    </source>
</evidence>
<dbReference type="EMBL" id="CP097509">
    <property type="protein sequence ID" value="URE19423.1"/>
    <property type="molecule type" value="Genomic_DNA"/>
</dbReference>
<proteinExistence type="predicted"/>
<name>A0A9E7GUN9_9LILI</name>
<keyword evidence="3" id="KW-1185">Reference proteome</keyword>
<evidence type="ECO:0000313" key="3">
    <source>
        <dbReference type="Proteomes" id="UP001055439"/>
    </source>
</evidence>
<evidence type="ECO:0000313" key="2">
    <source>
        <dbReference type="EMBL" id="URE19423.1"/>
    </source>
</evidence>